<dbReference type="Proteomes" id="UP000469558">
    <property type="component" value="Unassembled WGS sequence"/>
</dbReference>
<dbReference type="GO" id="GO:0015677">
    <property type="term" value="P:copper ion import"/>
    <property type="evidence" value="ECO:0007669"/>
    <property type="project" value="TreeGrafter"/>
</dbReference>
<sequence length="423" mass="48253">MEESEWLQDVLRFSIKDSSYTINADEPHPNPRVRKLVEGIVFSRRFILTYHAIILGIILVLSATHWTNKLIRWRRRRTTKLLLLGAESEYDGDAKTVTPYPGMDEITIGEIEGSSSSGSSTLEGTLSPPQKDLDSSEETPLLHQGHVLQPLYPRRTIISLIRAYLMYQPRPTPIFKKVLPSNGTSLALLAFVGLNVFYMFFHINFTMFETFVLADRFGLLFVANLPYLYILAAKNQPLKFLMGQSYESLNLIHRRLGELLCLDALLHFGGMVVAWYEIIRPNGFGLIRFLLLKMTFLGLVAFISYELLYFTSLASFRQRWYELFLGFHIILQVVALVFVFFHHSAARPYVGVSLAIFLIDRLVYRIGAKSTTVEAKATIMEDDETVKLSTNITIQHPRRYPGILGKPITAGWLATDHIFITIP</sequence>
<organism evidence="10 11">
    <name type="scientific">Lachnellula suecica</name>
    <dbReference type="NCBI Taxonomy" id="602035"/>
    <lineage>
        <taxon>Eukaryota</taxon>
        <taxon>Fungi</taxon>
        <taxon>Dikarya</taxon>
        <taxon>Ascomycota</taxon>
        <taxon>Pezizomycotina</taxon>
        <taxon>Leotiomycetes</taxon>
        <taxon>Helotiales</taxon>
        <taxon>Lachnaceae</taxon>
        <taxon>Lachnellula</taxon>
    </lineage>
</organism>
<protein>
    <submittedName>
        <fullName evidence="10">Ferric reductase transmembrane component</fullName>
    </submittedName>
</protein>
<dbReference type="PANTHER" id="PTHR32361:SF28">
    <property type="entry name" value="FRP1P"/>
    <property type="match status" value="1"/>
</dbReference>
<dbReference type="InterPro" id="IPR051410">
    <property type="entry name" value="Ferric/Cupric_Reductase"/>
</dbReference>
<dbReference type="AlphaFoldDB" id="A0A8T9BY65"/>
<dbReference type="GO" id="GO:0005886">
    <property type="term" value="C:plasma membrane"/>
    <property type="evidence" value="ECO:0007669"/>
    <property type="project" value="TreeGrafter"/>
</dbReference>
<proteinExistence type="predicted"/>
<comment type="caution">
    <text evidence="10">The sequence shown here is derived from an EMBL/GenBank/DDBJ whole genome shotgun (WGS) entry which is preliminary data.</text>
</comment>
<evidence type="ECO:0000256" key="5">
    <source>
        <dbReference type="ARBA" id="ARBA00023065"/>
    </source>
</evidence>
<keyword evidence="11" id="KW-1185">Reference proteome</keyword>
<dbReference type="InterPro" id="IPR013130">
    <property type="entry name" value="Fe3_Rdtase_TM_dom"/>
</dbReference>
<feature type="transmembrane region" description="Helical" evidence="8">
    <location>
        <begin position="47"/>
        <end position="67"/>
    </location>
</feature>
<evidence type="ECO:0000313" key="10">
    <source>
        <dbReference type="EMBL" id="TVY57466.1"/>
    </source>
</evidence>
<keyword evidence="3 8" id="KW-0812">Transmembrane</keyword>
<dbReference type="GO" id="GO:0006879">
    <property type="term" value="P:intracellular iron ion homeostasis"/>
    <property type="evidence" value="ECO:0007669"/>
    <property type="project" value="TreeGrafter"/>
</dbReference>
<evidence type="ECO:0000256" key="1">
    <source>
        <dbReference type="ARBA" id="ARBA00004141"/>
    </source>
</evidence>
<feature type="compositionally biased region" description="Low complexity" evidence="7">
    <location>
        <begin position="112"/>
        <end position="127"/>
    </location>
</feature>
<feature type="transmembrane region" description="Helical" evidence="8">
    <location>
        <begin position="320"/>
        <end position="340"/>
    </location>
</feature>
<evidence type="ECO:0000256" key="8">
    <source>
        <dbReference type="SAM" id="Phobius"/>
    </source>
</evidence>
<keyword evidence="6 8" id="KW-0472">Membrane</keyword>
<feature type="transmembrane region" description="Helical" evidence="8">
    <location>
        <begin position="217"/>
        <end position="235"/>
    </location>
</feature>
<keyword evidence="4 8" id="KW-1133">Transmembrane helix</keyword>
<keyword evidence="5" id="KW-0406">Ion transport</keyword>
<evidence type="ECO:0000256" key="2">
    <source>
        <dbReference type="ARBA" id="ARBA00022448"/>
    </source>
</evidence>
<dbReference type="EMBL" id="QGMK01002581">
    <property type="protein sequence ID" value="TVY57466.1"/>
    <property type="molecule type" value="Genomic_DNA"/>
</dbReference>
<keyword evidence="2" id="KW-0813">Transport</keyword>
<dbReference type="OrthoDB" id="17725at2759"/>
<evidence type="ECO:0000256" key="6">
    <source>
        <dbReference type="ARBA" id="ARBA00023136"/>
    </source>
</evidence>
<feature type="transmembrane region" description="Helical" evidence="8">
    <location>
        <begin position="256"/>
        <end position="279"/>
    </location>
</feature>
<evidence type="ECO:0000313" key="11">
    <source>
        <dbReference type="Proteomes" id="UP000469558"/>
    </source>
</evidence>
<name>A0A8T9BY65_9HELO</name>
<gene>
    <name evidence="10" type="primary">frp1_0</name>
    <name evidence="10" type="ORF">LSUE1_G007044</name>
</gene>
<feature type="non-terminal residue" evidence="10">
    <location>
        <position position="423"/>
    </location>
</feature>
<evidence type="ECO:0000256" key="7">
    <source>
        <dbReference type="SAM" id="MobiDB-lite"/>
    </source>
</evidence>
<accession>A0A8T9BY65</accession>
<dbReference type="PANTHER" id="PTHR32361">
    <property type="entry name" value="FERRIC/CUPRIC REDUCTASE TRANSMEMBRANE COMPONENT"/>
    <property type="match status" value="1"/>
</dbReference>
<reference evidence="10 11" key="1">
    <citation type="submission" date="2018-05" db="EMBL/GenBank/DDBJ databases">
        <title>Genome sequencing and assembly of the regulated plant pathogen Lachnellula willkommii and related sister species for the development of diagnostic species identification markers.</title>
        <authorList>
            <person name="Giroux E."/>
            <person name="Bilodeau G."/>
        </authorList>
    </citation>
    <scope>NUCLEOTIDE SEQUENCE [LARGE SCALE GENOMIC DNA]</scope>
    <source>
        <strain evidence="10 11">CBS 268.59</strain>
    </source>
</reference>
<dbReference type="Pfam" id="PF01794">
    <property type="entry name" value="Ferric_reduct"/>
    <property type="match status" value="1"/>
</dbReference>
<evidence type="ECO:0000259" key="9">
    <source>
        <dbReference type="Pfam" id="PF01794"/>
    </source>
</evidence>
<dbReference type="GO" id="GO:0000293">
    <property type="term" value="F:ferric-chelate reductase activity"/>
    <property type="evidence" value="ECO:0007669"/>
    <property type="project" value="TreeGrafter"/>
</dbReference>
<feature type="transmembrane region" description="Helical" evidence="8">
    <location>
        <begin position="285"/>
        <end position="308"/>
    </location>
</feature>
<evidence type="ECO:0000256" key="3">
    <source>
        <dbReference type="ARBA" id="ARBA00022692"/>
    </source>
</evidence>
<comment type="subcellular location">
    <subcellularLocation>
        <location evidence="1">Membrane</location>
        <topology evidence="1">Multi-pass membrane protein</topology>
    </subcellularLocation>
</comment>
<evidence type="ECO:0000256" key="4">
    <source>
        <dbReference type="ARBA" id="ARBA00022989"/>
    </source>
</evidence>
<dbReference type="GO" id="GO:0006826">
    <property type="term" value="P:iron ion transport"/>
    <property type="evidence" value="ECO:0007669"/>
    <property type="project" value="TreeGrafter"/>
</dbReference>
<feature type="region of interest" description="Disordered" evidence="7">
    <location>
        <begin position="112"/>
        <end position="137"/>
    </location>
</feature>
<feature type="transmembrane region" description="Helical" evidence="8">
    <location>
        <begin position="186"/>
        <end position="205"/>
    </location>
</feature>
<feature type="domain" description="Ferric oxidoreductase" evidence="9">
    <location>
        <begin position="217"/>
        <end position="339"/>
    </location>
</feature>